<evidence type="ECO:0000259" key="5">
    <source>
        <dbReference type="PROSITE" id="PS51718"/>
    </source>
</evidence>
<dbReference type="InterPro" id="IPR003130">
    <property type="entry name" value="GED"/>
</dbReference>
<keyword evidence="1" id="KW-0547">Nucleotide-binding</keyword>
<dbReference type="InterPro" id="IPR027417">
    <property type="entry name" value="P-loop_NTPase"/>
</dbReference>
<dbReference type="SMART" id="SM00053">
    <property type="entry name" value="DYNc"/>
    <property type="match status" value="1"/>
</dbReference>
<dbReference type="InterPro" id="IPR000375">
    <property type="entry name" value="Dynamin_stalk"/>
</dbReference>
<dbReference type="CDD" id="cd08771">
    <property type="entry name" value="DLP_1"/>
    <property type="match status" value="1"/>
</dbReference>
<evidence type="ECO:0000256" key="2">
    <source>
        <dbReference type="ARBA" id="ARBA00023134"/>
    </source>
</evidence>
<dbReference type="PANTHER" id="PTHR11566">
    <property type="entry name" value="DYNAMIN"/>
    <property type="match status" value="1"/>
</dbReference>
<feature type="domain" description="GED" evidence="4">
    <location>
        <begin position="599"/>
        <end position="696"/>
    </location>
</feature>
<dbReference type="PROSITE" id="PS51718">
    <property type="entry name" value="G_DYNAMIN_2"/>
    <property type="match status" value="1"/>
</dbReference>
<dbReference type="SUPFAM" id="SSF52540">
    <property type="entry name" value="P-loop containing nucleoside triphosphate hydrolases"/>
    <property type="match status" value="1"/>
</dbReference>
<feature type="region of interest" description="Disordered" evidence="3">
    <location>
        <begin position="730"/>
        <end position="883"/>
    </location>
</feature>
<dbReference type="InterPro" id="IPR022812">
    <property type="entry name" value="Dynamin"/>
</dbReference>
<feature type="domain" description="Dynamin-type G" evidence="5">
    <location>
        <begin position="48"/>
        <end position="332"/>
    </location>
</feature>
<feature type="compositionally biased region" description="Pro residues" evidence="3">
    <location>
        <begin position="769"/>
        <end position="779"/>
    </location>
</feature>
<sequence length="883" mass="96128">MTDQLNDAARPLIDLIDTLRAHGVQRDLCGRPASAEPAARARATPPVRRPLPQIAVMGDQSAGKSSVLEMISGVPFPRGSGLVTRCATQLIMKRTAPGSAWAATASVSWSRPQPAESGPVADPAALSVAIERLTEALCAVTTNGFSTETIVINLSAPDVPDLTLLDLPGIVRTAVAGQNADVVGDVNGLITSYLEQERTIVLAVMPANQDIATIDILERAAVADPGGMRTLAVLTKPDLVDDGAEDEVKECLMNRRKPLRLGFAMVKCRTQRELDGRISLSKALVVEREFFEAHPYWSAAVHADERKKLMGVQALTGRLSSLLVERIKVALPEIKYELQQQRLVAVAEFERLGGDSALDGRNAMRAELVKVVAEYATLLRQSARGNYGNLTLARQPELRLFGEGQEIFKSLKLAVQGTQPQFDNRAFTERLAAEMHAFRGRELPGFTNSQVFYGFMVQNIEEWRPYVEECRQAYVAAAAKVSDALLYALAPTYPMLVSELRQRASDITDARGDDVRQKLDVVFAKESDPYTTNESMLELINQIRLKNFDVALQSVLNSVPPGSLLSSDKNVTELAKAHVKRQLGKWYMQTHGVNTTSKVEDMCTLLEAYWDVATKRLVDNVCMTLEHDFTNAILKQLEEACFMFAAEMSLDDKETELARLFLEDPQLLEQRAAARDKRDRMTKALASLSESGFNVVAAKPQTEEEQAPSAIAAGFVTKDQEAANDKLLKRAAAARAARRRRSRGAAPPRRRRPTRRRARAPAAPAPARTSPPPPPPPPAARAGAAATMQKYNTPENADLAVVRRQRPSPRRPRPGARGRARGRRAAAPPGPTSLARNNPGLFSGGLFGDDDAAPAAASSTADLSSKFGDLFGESSGPPKGLFD</sequence>
<feature type="compositionally biased region" description="Low complexity" evidence="3">
    <location>
        <begin position="853"/>
        <end position="865"/>
    </location>
</feature>
<name>A0ABR1FU35_AURAN</name>
<keyword evidence="2" id="KW-0342">GTP-binding</keyword>
<reference evidence="6 7" key="1">
    <citation type="submission" date="2024-03" db="EMBL/GenBank/DDBJ databases">
        <title>Aureococcus anophagefferens CCMP1851 and Kratosvirus quantuckense: Draft genome of a second virus-susceptible host strain in the model system.</title>
        <authorList>
            <person name="Chase E."/>
            <person name="Truchon A.R."/>
            <person name="Schepens W."/>
            <person name="Wilhelm S.W."/>
        </authorList>
    </citation>
    <scope>NUCLEOTIDE SEQUENCE [LARGE SCALE GENOMIC DNA]</scope>
    <source>
        <strain evidence="6 7">CCMP1851</strain>
    </source>
</reference>
<feature type="compositionally biased region" description="Basic residues" evidence="3">
    <location>
        <begin position="803"/>
        <end position="824"/>
    </location>
</feature>
<dbReference type="PANTHER" id="PTHR11566:SF231">
    <property type="entry name" value="INTERFERON-INDUCED GTP-BINDING PROTEIN MX"/>
    <property type="match status" value="1"/>
</dbReference>
<dbReference type="Pfam" id="PF01031">
    <property type="entry name" value="Dynamin_M"/>
    <property type="match status" value="1"/>
</dbReference>
<dbReference type="Pfam" id="PF00350">
    <property type="entry name" value="Dynamin_N"/>
    <property type="match status" value="1"/>
</dbReference>
<dbReference type="Proteomes" id="UP001363151">
    <property type="component" value="Unassembled WGS sequence"/>
</dbReference>
<evidence type="ECO:0000259" key="4">
    <source>
        <dbReference type="PROSITE" id="PS51388"/>
    </source>
</evidence>
<dbReference type="PRINTS" id="PR00195">
    <property type="entry name" value="DYNAMIN"/>
</dbReference>
<dbReference type="Pfam" id="PF02212">
    <property type="entry name" value="GED"/>
    <property type="match status" value="1"/>
</dbReference>
<gene>
    <name evidence="6" type="ORF">SO694_00020433</name>
</gene>
<protein>
    <submittedName>
        <fullName evidence="6">Mitochondrial fission protein</fullName>
    </submittedName>
</protein>
<comment type="caution">
    <text evidence="6">The sequence shown here is derived from an EMBL/GenBank/DDBJ whole genome shotgun (WGS) entry which is preliminary data.</text>
</comment>
<evidence type="ECO:0000313" key="6">
    <source>
        <dbReference type="EMBL" id="KAK7238656.1"/>
    </source>
</evidence>
<feature type="compositionally biased region" description="Basic residues" evidence="3">
    <location>
        <begin position="736"/>
        <end position="759"/>
    </location>
</feature>
<dbReference type="Gene3D" id="1.20.120.1240">
    <property type="entry name" value="Dynamin, middle domain"/>
    <property type="match status" value="1"/>
</dbReference>
<dbReference type="InterPro" id="IPR001401">
    <property type="entry name" value="Dynamin_GTPase"/>
</dbReference>
<evidence type="ECO:0000256" key="1">
    <source>
        <dbReference type="ARBA" id="ARBA00022741"/>
    </source>
</evidence>
<dbReference type="InterPro" id="IPR045063">
    <property type="entry name" value="Dynamin_N"/>
</dbReference>
<dbReference type="EMBL" id="JBBJCI010000229">
    <property type="protein sequence ID" value="KAK7238656.1"/>
    <property type="molecule type" value="Genomic_DNA"/>
</dbReference>
<proteinExistence type="predicted"/>
<keyword evidence="7" id="KW-1185">Reference proteome</keyword>
<accession>A0ABR1FU35</accession>
<evidence type="ECO:0000256" key="3">
    <source>
        <dbReference type="SAM" id="MobiDB-lite"/>
    </source>
</evidence>
<dbReference type="InterPro" id="IPR030381">
    <property type="entry name" value="G_DYNAMIN_dom"/>
</dbReference>
<dbReference type="InterPro" id="IPR020850">
    <property type="entry name" value="GED_dom"/>
</dbReference>
<evidence type="ECO:0000313" key="7">
    <source>
        <dbReference type="Proteomes" id="UP001363151"/>
    </source>
</evidence>
<dbReference type="Gene3D" id="3.40.50.300">
    <property type="entry name" value="P-loop containing nucleotide triphosphate hydrolases"/>
    <property type="match status" value="1"/>
</dbReference>
<dbReference type="PROSITE" id="PS51388">
    <property type="entry name" value="GED"/>
    <property type="match status" value="1"/>
</dbReference>
<organism evidence="6 7">
    <name type="scientific">Aureococcus anophagefferens</name>
    <name type="common">Harmful bloom alga</name>
    <dbReference type="NCBI Taxonomy" id="44056"/>
    <lineage>
        <taxon>Eukaryota</taxon>
        <taxon>Sar</taxon>
        <taxon>Stramenopiles</taxon>
        <taxon>Ochrophyta</taxon>
        <taxon>Pelagophyceae</taxon>
        <taxon>Pelagomonadales</taxon>
        <taxon>Pelagomonadaceae</taxon>
        <taxon>Aureococcus</taxon>
    </lineage>
</organism>